<reference evidence="1 2" key="1">
    <citation type="journal article" date="2019" name="Int. J. Syst. Evol. Microbiol.">
        <title>The Global Catalogue of Microorganisms (GCM) 10K type strain sequencing project: providing services to taxonomists for standard genome sequencing and annotation.</title>
        <authorList>
            <consortium name="The Broad Institute Genomics Platform"/>
            <consortium name="The Broad Institute Genome Sequencing Center for Infectious Disease"/>
            <person name="Wu L."/>
            <person name="Ma J."/>
        </authorList>
    </citation>
    <scope>NUCLEOTIDE SEQUENCE [LARGE SCALE GENOMIC DNA]</scope>
    <source>
        <strain evidence="1 2">JCM 10425</strain>
    </source>
</reference>
<dbReference type="EMBL" id="BAAAGX010000002">
    <property type="protein sequence ID" value="GAA0220540.1"/>
    <property type="molecule type" value="Genomic_DNA"/>
</dbReference>
<evidence type="ECO:0000313" key="1">
    <source>
        <dbReference type="EMBL" id="GAA0220540.1"/>
    </source>
</evidence>
<protein>
    <submittedName>
        <fullName evidence="1">Uncharacterized protein</fullName>
    </submittedName>
</protein>
<keyword evidence="2" id="KW-1185">Reference proteome</keyword>
<comment type="caution">
    <text evidence="1">The sequence shown here is derived from an EMBL/GenBank/DDBJ whole genome shotgun (WGS) entry which is preliminary data.</text>
</comment>
<evidence type="ECO:0000313" key="2">
    <source>
        <dbReference type="Proteomes" id="UP001500967"/>
    </source>
</evidence>
<name>A0ABN0TFU0_9ACTN</name>
<organism evidence="1 2">
    <name type="scientific">Cryptosporangium japonicum</name>
    <dbReference type="NCBI Taxonomy" id="80872"/>
    <lineage>
        <taxon>Bacteria</taxon>
        <taxon>Bacillati</taxon>
        <taxon>Actinomycetota</taxon>
        <taxon>Actinomycetes</taxon>
        <taxon>Cryptosporangiales</taxon>
        <taxon>Cryptosporangiaceae</taxon>
        <taxon>Cryptosporangium</taxon>
    </lineage>
</organism>
<gene>
    <name evidence="1" type="ORF">GCM10009539_02240</name>
</gene>
<dbReference type="Proteomes" id="UP001500967">
    <property type="component" value="Unassembled WGS sequence"/>
</dbReference>
<proteinExistence type="predicted"/>
<sequence length="79" mass="8826">MTNVAIDTNPTTARESIAPADPVWVTHCWCSRSEKCQTIAATVISTMQASRPNRIQSLRLRCQDGRRSNAHNTMPSMPR</sequence>
<accession>A0ABN0TFU0</accession>